<name>A0A0G0TRS7_9BACT</name>
<feature type="binding site" evidence="7">
    <location>
        <position position="44"/>
    </location>
    <ligand>
        <name>substrate</name>
    </ligand>
</feature>
<feature type="binding site" evidence="7">
    <location>
        <position position="56"/>
    </location>
    <ligand>
        <name>substrate</name>
    </ligand>
</feature>
<reference evidence="8 9" key="1">
    <citation type="journal article" date="2015" name="Nature">
        <title>rRNA introns, odd ribosomes, and small enigmatic genomes across a large radiation of phyla.</title>
        <authorList>
            <person name="Brown C.T."/>
            <person name="Hug L.A."/>
            <person name="Thomas B.C."/>
            <person name="Sharon I."/>
            <person name="Castelle C.J."/>
            <person name="Singh A."/>
            <person name="Wilkins M.J."/>
            <person name="Williams K.H."/>
            <person name="Banfield J.F."/>
        </authorList>
    </citation>
    <scope>NUCLEOTIDE SEQUENCE [LARGE SCALE GENOMIC DNA]</scope>
</reference>
<evidence type="ECO:0000313" key="8">
    <source>
        <dbReference type="EMBL" id="KKR79689.1"/>
    </source>
</evidence>
<dbReference type="Pfam" id="PF00719">
    <property type="entry name" value="Pyrophosphatase"/>
    <property type="match status" value="1"/>
</dbReference>
<dbReference type="AlphaFoldDB" id="A0A0G0TRS7"/>
<dbReference type="CDD" id="cd00412">
    <property type="entry name" value="pyrophosphatase"/>
    <property type="match status" value="1"/>
</dbReference>
<proteinExistence type="inferred from homology"/>
<keyword evidence="5 7" id="KW-0460">Magnesium</keyword>
<dbReference type="EMBL" id="LBZW01000004">
    <property type="protein sequence ID" value="KKR79689.1"/>
    <property type="molecule type" value="Genomic_DNA"/>
</dbReference>
<evidence type="ECO:0000256" key="1">
    <source>
        <dbReference type="ARBA" id="ARBA00001946"/>
    </source>
</evidence>
<gene>
    <name evidence="7" type="primary">ppa</name>
    <name evidence="8" type="ORF">UU24_C0004G0027</name>
</gene>
<evidence type="ECO:0000256" key="4">
    <source>
        <dbReference type="ARBA" id="ARBA00022801"/>
    </source>
</evidence>
<dbReference type="GO" id="GO:0006796">
    <property type="term" value="P:phosphate-containing compound metabolic process"/>
    <property type="evidence" value="ECO:0007669"/>
    <property type="project" value="InterPro"/>
</dbReference>
<evidence type="ECO:0000256" key="7">
    <source>
        <dbReference type="HAMAP-Rule" id="MF_00209"/>
    </source>
</evidence>
<evidence type="ECO:0000256" key="3">
    <source>
        <dbReference type="ARBA" id="ARBA00022723"/>
    </source>
</evidence>
<dbReference type="GO" id="GO:0004427">
    <property type="term" value="F:inorganic diphosphate phosphatase activity"/>
    <property type="evidence" value="ECO:0007669"/>
    <property type="project" value="UniProtKB-UniRule"/>
</dbReference>
<feature type="binding site" evidence="7">
    <location>
        <position position="30"/>
    </location>
    <ligand>
        <name>substrate</name>
    </ligand>
</feature>
<dbReference type="InterPro" id="IPR008162">
    <property type="entry name" value="Pyrophosphatase"/>
</dbReference>
<sequence>MNLWHDITIGKNAPEEINCIVEISKGSHNKYEIDKETGLIALDRANYNSAPYPFDYAFVPQTLWEDGDALDVIILTTYPLQTGILVSVRPIAIMDMNDSGESDAKILAVPVNDKRFEDIKDLSDLNKHMLKEYAHFFETYKILKGDGSKKYPVTVSGYKDKTEATEAIIKSQKLYKEKFGK</sequence>
<comment type="similarity">
    <text evidence="7">Belongs to the PPase family.</text>
</comment>
<keyword evidence="3 7" id="KW-0479">Metal-binding</keyword>
<feature type="binding site" evidence="7">
    <location>
        <position position="140"/>
    </location>
    <ligand>
        <name>substrate</name>
    </ligand>
</feature>
<comment type="subunit">
    <text evidence="7">Homohexamer.</text>
</comment>
<evidence type="ECO:0000256" key="6">
    <source>
        <dbReference type="ARBA" id="ARBA00047820"/>
    </source>
</evidence>
<comment type="function">
    <text evidence="7">Catalyzes the hydrolysis of inorganic pyrophosphate (PPi) forming two phosphate ions.</text>
</comment>
<dbReference type="GO" id="GO:0005737">
    <property type="term" value="C:cytoplasm"/>
    <property type="evidence" value="ECO:0007669"/>
    <property type="project" value="UniProtKB-SubCell"/>
</dbReference>
<protein>
    <recommendedName>
        <fullName evidence="7">Inorganic pyrophosphatase</fullName>
        <ecNumber evidence="7">3.6.1.1</ecNumber>
    </recommendedName>
    <alternativeName>
        <fullName evidence="7">Pyrophosphate phospho-hydrolase</fullName>
        <shortName evidence="7">PPase</shortName>
    </alternativeName>
</protein>
<feature type="binding site" evidence="7">
    <location>
        <position position="103"/>
    </location>
    <ligand>
        <name>Mg(2+)</name>
        <dbReference type="ChEBI" id="CHEBI:18420"/>
        <label>1</label>
    </ligand>
</feature>
<accession>A0A0G0TRS7</accession>
<evidence type="ECO:0000256" key="2">
    <source>
        <dbReference type="ARBA" id="ARBA00022490"/>
    </source>
</evidence>
<feature type="binding site" evidence="7">
    <location>
        <position position="71"/>
    </location>
    <ligand>
        <name>Mg(2+)</name>
        <dbReference type="ChEBI" id="CHEBI:18420"/>
        <label>1</label>
    </ligand>
</feature>
<organism evidence="8 9">
    <name type="scientific">Candidatus Nomurabacteria bacterium GW2011_GWA2_40_9</name>
    <dbReference type="NCBI Taxonomy" id="1618734"/>
    <lineage>
        <taxon>Bacteria</taxon>
        <taxon>Candidatus Nomuraibacteriota</taxon>
    </lineage>
</organism>
<dbReference type="HAMAP" id="MF_00209">
    <property type="entry name" value="Inorganic_PPase"/>
    <property type="match status" value="1"/>
</dbReference>
<dbReference type="SUPFAM" id="SSF50324">
    <property type="entry name" value="Inorganic pyrophosphatase"/>
    <property type="match status" value="1"/>
</dbReference>
<comment type="catalytic activity">
    <reaction evidence="6 7">
        <text>diphosphate + H2O = 2 phosphate + H(+)</text>
        <dbReference type="Rhea" id="RHEA:24576"/>
        <dbReference type="ChEBI" id="CHEBI:15377"/>
        <dbReference type="ChEBI" id="CHEBI:15378"/>
        <dbReference type="ChEBI" id="CHEBI:33019"/>
        <dbReference type="ChEBI" id="CHEBI:43474"/>
        <dbReference type="EC" id="3.6.1.1"/>
    </reaction>
</comment>
<comment type="subcellular location">
    <subcellularLocation>
        <location evidence="7">Cytoplasm</location>
    </subcellularLocation>
</comment>
<dbReference type="InterPro" id="IPR036649">
    <property type="entry name" value="Pyrophosphatase_sf"/>
</dbReference>
<comment type="cofactor">
    <cofactor evidence="1 7">
        <name>Mg(2+)</name>
        <dbReference type="ChEBI" id="CHEBI:18420"/>
    </cofactor>
</comment>
<evidence type="ECO:0000256" key="5">
    <source>
        <dbReference type="ARBA" id="ARBA00022842"/>
    </source>
</evidence>
<dbReference type="EC" id="3.6.1.1" evidence="7"/>
<keyword evidence="4 7" id="KW-0378">Hydrolase</keyword>
<feature type="binding site" evidence="7">
    <location>
        <position position="71"/>
    </location>
    <ligand>
        <name>Mg(2+)</name>
        <dbReference type="ChEBI" id="CHEBI:18420"/>
        <label>2</label>
    </ligand>
</feature>
<dbReference type="FunFam" id="3.90.80.10:FF:000003">
    <property type="entry name" value="Inorganic pyrophosphatase"/>
    <property type="match status" value="1"/>
</dbReference>
<dbReference type="PANTHER" id="PTHR10286">
    <property type="entry name" value="INORGANIC PYROPHOSPHATASE"/>
    <property type="match status" value="1"/>
</dbReference>
<dbReference type="PATRIC" id="fig|1618734.3.peg.144"/>
<dbReference type="Gene3D" id="3.90.80.10">
    <property type="entry name" value="Inorganic pyrophosphatase"/>
    <property type="match status" value="1"/>
</dbReference>
<dbReference type="GO" id="GO:0000287">
    <property type="term" value="F:magnesium ion binding"/>
    <property type="evidence" value="ECO:0007669"/>
    <property type="project" value="UniProtKB-UniRule"/>
</dbReference>
<feature type="binding site" evidence="7">
    <location>
        <position position="66"/>
    </location>
    <ligand>
        <name>Mg(2+)</name>
        <dbReference type="ChEBI" id="CHEBI:18420"/>
        <label>1</label>
    </ligand>
</feature>
<keyword evidence="2 7" id="KW-0963">Cytoplasm</keyword>
<evidence type="ECO:0000313" key="9">
    <source>
        <dbReference type="Proteomes" id="UP000034749"/>
    </source>
</evidence>
<dbReference type="Proteomes" id="UP000034749">
    <property type="component" value="Unassembled WGS sequence"/>
</dbReference>
<comment type="caution">
    <text evidence="8">The sequence shown here is derived from an EMBL/GenBank/DDBJ whole genome shotgun (WGS) entry which is preliminary data.</text>
</comment>